<dbReference type="EMBL" id="FONW01000002">
    <property type="protein sequence ID" value="SFE98626.1"/>
    <property type="molecule type" value="Genomic_DNA"/>
</dbReference>
<reference evidence="1 2" key="1">
    <citation type="submission" date="2016-10" db="EMBL/GenBank/DDBJ databases">
        <authorList>
            <person name="de Groot N.N."/>
        </authorList>
    </citation>
    <scope>NUCLEOTIDE SEQUENCE [LARGE SCALE GENOMIC DNA]</scope>
    <source>
        <strain evidence="1 2">CGMCC 1.9156</strain>
    </source>
</reference>
<evidence type="ECO:0000313" key="1">
    <source>
        <dbReference type="EMBL" id="SFE98626.1"/>
    </source>
</evidence>
<dbReference type="STRING" id="655355.SAMN05216283_102308"/>
<protein>
    <submittedName>
        <fullName evidence="1">Uncharacterized protein</fullName>
    </submittedName>
</protein>
<name>A0A1I2F1U0_9BACT</name>
<dbReference type="Proteomes" id="UP000198964">
    <property type="component" value="Unassembled WGS sequence"/>
</dbReference>
<dbReference type="AlphaFoldDB" id="A0A1I2F1U0"/>
<proteinExistence type="predicted"/>
<keyword evidence="2" id="KW-1185">Reference proteome</keyword>
<evidence type="ECO:0000313" key="2">
    <source>
        <dbReference type="Proteomes" id="UP000198964"/>
    </source>
</evidence>
<organism evidence="1 2">
    <name type="scientific">Sunxiuqinia elliptica</name>
    <dbReference type="NCBI Taxonomy" id="655355"/>
    <lineage>
        <taxon>Bacteria</taxon>
        <taxon>Pseudomonadati</taxon>
        <taxon>Bacteroidota</taxon>
        <taxon>Bacteroidia</taxon>
        <taxon>Marinilabiliales</taxon>
        <taxon>Prolixibacteraceae</taxon>
        <taxon>Sunxiuqinia</taxon>
    </lineage>
</organism>
<accession>A0A1I2F1U0</accession>
<gene>
    <name evidence="1" type="ORF">SAMN05216283_102308</name>
</gene>
<sequence length="122" mass="14254">MIKTFKLDDEQFYNMLTQEELKQFEPIKLVAKEKYVLPLVEITGGGSANSWYNSHIGKTYEIYKYIIDTDKRYVNFLVKSRSDGTKSGYKPMFSDQKPIKGLDIVHWCSCRVTIGFLKRPQD</sequence>